<feature type="compositionally biased region" description="Low complexity" evidence="4">
    <location>
        <begin position="68"/>
        <end position="85"/>
    </location>
</feature>
<keyword evidence="3" id="KW-0949">S-adenosyl-L-methionine</keyword>
<dbReference type="Pfam" id="PF08242">
    <property type="entry name" value="Methyltransf_12"/>
    <property type="match status" value="1"/>
</dbReference>
<evidence type="ECO:0000313" key="6">
    <source>
        <dbReference type="EMBL" id="UQA92208.1"/>
    </source>
</evidence>
<gene>
    <name evidence="6" type="ORF">K9S39_10500</name>
</gene>
<keyword evidence="2" id="KW-0808">Transferase</keyword>
<dbReference type="PANTHER" id="PTHR43464">
    <property type="entry name" value="METHYLTRANSFERASE"/>
    <property type="match status" value="1"/>
</dbReference>
<proteinExistence type="predicted"/>
<dbReference type="CDD" id="cd02440">
    <property type="entry name" value="AdoMet_MTases"/>
    <property type="match status" value="1"/>
</dbReference>
<sequence>MSDHDNPGQRHLSDHGIGDHTTHDHITHIDWAVLGPLLEQGAEVQAPFFEAAAAWLRELLTDADAPEAAATADAGPDGPRTGPRTGPRPHPVRRILDVGSGPGVTTCLLAQAFPDAEAVAVDATEALLARTRDRAARLGLGDRVRTHLAELPGGLDALDGADLIWSSKALHHVGDQRGAVAALAGHLRPGGLLAVFEGGLNPRFLPRDIGIGRPGLQSRLDAVGEEAFTEMRAALPDAVDAVEDWPAFLADAGLRTPRTRSFLLDLPAPLSAEAREHLRATLLRSVEVYGDRLDEDDRTTLGRLTDPDDPAGITRRPDAFLLSAQTVHTARAQ</sequence>
<keyword evidence="7" id="KW-1185">Reference proteome</keyword>
<evidence type="ECO:0000313" key="7">
    <source>
        <dbReference type="Proteomes" id="UP000830115"/>
    </source>
</evidence>
<dbReference type="EMBL" id="CP086322">
    <property type="protein sequence ID" value="UQA92208.1"/>
    <property type="molecule type" value="Genomic_DNA"/>
</dbReference>
<dbReference type="GO" id="GO:0008168">
    <property type="term" value="F:methyltransferase activity"/>
    <property type="evidence" value="ECO:0007669"/>
    <property type="project" value="UniProtKB-KW"/>
</dbReference>
<evidence type="ECO:0000259" key="5">
    <source>
        <dbReference type="Pfam" id="PF08242"/>
    </source>
</evidence>
<evidence type="ECO:0000256" key="2">
    <source>
        <dbReference type="ARBA" id="ARBA00022679"/>
    </source>
</evidence>
<reference evidence="6" key="1">
    <citation type="submission" date="2021-10" db="EMBL/GenBank/DDBJ databases">
        <title>Streptomyces nigrumlapis sp.nov.,an antimicrobial producing actinobacterium isolated from Black Gobi rocks.</title>
        <authorList>
            <person name="Wen Y."/>
            <person name="Zhang W."/>
            <person name="Liu X.G."/>
        </authorList>
    </citation>
    <scope>NUCLEOTIDE SEQUENCE</scope>
    <source>
        <strain evidence="6">ST13-2-2</strain>
    </source>
</reference>
<dbReference type="SUPFAM" id="SSF53335">
    <property type="entry name" value="S-adenosyl-L-methionine-dependent methyltransferases"/>
    <property type="match status" value="1"/>
</dbReference>
<dbReference type="PANTHER" id="PTHR43464:SF19">
    <property type="entry name" value="UBIQUINONE BIOSYNTHESIS O-METHYLTRANSFERASE, MITOCHONDRIAL"/>
    <property type="match status" value="1"/>
</dbReference>
<dbReference type="GO" id="GO:0032259">
    <property type="term" value="P:methylation"/>
    <property type="evidence" value="ECO:0007669"/>
    <property type="project" value="UniProtKB-KW"/>
</dbReference>
<name>A0ABY4M4L5_9ACTN</name>
<dbReference type="InterPro" id="IPR029063">
    <property type="entry name" value="SAM-dependent_MTases_sf"/>
</dbReference>
<keyword evidence="1 6" id="KW-0489">Methyltransferase</keyword>
<dbReference type="Proteomes" id="UP000830115">
    <property type="component" value="Chromosome"/>
</dbReference>
<feature type="domain" description="Methyltransferase type 12" evidence="5">
    <location>
        <begin position="96"/>
        <end position="193"/>
    </location>
</feature>
<evidence type="ECO:0000256" key="1">
    <source>
        <dbReference type="ARBA" id="ARBA00022603"/>
    </source>
</evidence>
<dbReference type="Gene3D" id="3.40.50.150">
    <property type="entry name" value="Vaccinia Virus protein VP39"/>
    <property type="match status" value="1"/>
</dbReference>
<accession>A0ABY4M4L5</accession>
<dbReference type="RefSeq" id="WP_248863072.1">
    <property type="nucleotide sequence ID" value="NZ_CP086322.1"/>
</dbReference>
<evidence type="ECO:0000256" key="4">
    <source>
        <dbReference type="SAM" id="MobiDB-lite"/>
    </source>
</evidence>
<evidence type="ECO:0000256" key="3">
    <source>
        <dbReference type="ARBA" id="ARBA00022691"/>
    </source>
</evidence>
<dbReference type="InterPro" id="IPR013217">
    <property type="entry name" value="Methyltransf_12"/>
</dbReference>
<feature type="region of interest" description="Disordered" evidence="4">
    <location>
        <begin position="68"/>
        <end position="91"/>
    </location>
</feature>
<organism evidence="6 7">
    <name type="scientific">Streptomyces halobius</name>
    <dbReference type="NCBI Taxonomy" id="2879846"/>
    <lineage>
        <taxon>Bacteria</taxon>
        <taxon>Bacillati</taxon>
        <taxon>Actinomycetota</taxon>
        <taxon>Actinomycetes</taxon>
        <taxon>Kitasatosporales</taxon>
        <taxon>Streptomycetaceae</taxon>
        <taxon>Streptomyces</taxon>
    </lineage>
</organism>
<protein>
    <submittedName>
        <fullName evidence="6">Class I SAM-dependent methyltransferase</fullName>
    </submittedName>
</protein>